<dbReference type="AlphaFoldDB" id="A0A7W8C3E6"/>
<dbReference type="Proteomes" id="UP000539075">
    <property type="component" value="Unassembled WGS sequence"/>
</dbReference>
<name>A0A7W8C3E6_9BACT</name>
<dbReference type="RefSeq" id="WP_183718331.1">
    <property type="nucleotide sequence ID" value="NZ_JACHGO010000002.1"/>
</dbReference>
<comment type="caution">
    <text evidence="3">The sequence shown here is derived from an EMBL/GenBank/DDBJ whole genome shotgun (WGS) entry which is preliminary data.</text>
</comment>
<dbReference type="InterPro" id="IPR035965">
    <property type="entry name" value="PAS-like_dom_sf"/>
</dbReference>
<accession>A0A7W8C3E6</accession>
<feature type="region of interest" description="Disordered" evidence="1">
    <location>
        <begin position="331"/>
        <end position="353"/>
    </location>
</feature>
<proteinExistence type="predicted"/>
<dbReference type="Pfam" id="PF13426">
    <property type="entry name" value="PAS_9"/>
    <property type="match status" value="1"/>
</dbReference>
<dbReference type="Gene3D" id="3.30.450.20">
    <property type="entry name" value="PAS domain"/>
    <property type="match status" value="1"/>
</dbReference>
<protein>
    <submittedName>
        <fullName evidence="3">Transcriptional regulator of acetoin/glycerol metabolism</fullName>
    </submittedName>
</protein>
<evidence type="ECO:0000256" key="1">
    <source>
        <dbReference type="SAM" id="MobiDB-lite"/>
    </source>
</evidence>
<dbReference type="EMBL" id="JACHGO010000002">
    <property type="protein sequence ID" value="MBB5142980.1"/>
    <property type="molecule type" value="Genomic_DNA"/>
</dbReference>
<evidence type="ECO:0000313" key="4">
    <source>
        <dbReference type="Proteomes" id="UP000539075"/>
    </source>
</evidence>
<dbReference type="PROSITE" id="PS50112">
    <property type="entry name" value="PAS"/>
    <property type="match status" value="1"/>
</dbReference>
<keyword evidence="4" id="KW-1185">Reference proteome</keyword>
<reference evidence="3 4" key="1">
    <citation type="submission" date="2020-08" db="EMBL/GenBank/DDBJ databases">
        <title>Genomic Encyclopedia of Type Strains, Phase IV (KMG-IV): sequencing the most valuable type-strain genomes for metagenomic binning, comparative biology and taxonomic classification.</title>
        <authorList>
            <person name="Goeker M."/>
        </authorList>
    </citation>
    <scope>NUCLEOTIDE SEQUENCE [LARGE SCALE GENOMIC DNA]</scope>
    <source>
        <strain evidence="3 4">DSM 11275</strain>
    </source>
</reference>
<evidence type="ECO:0000313" key="3">
    <source>
        <dbReference type="EMBL" id="MBB5142980.1"/>
    </source>
</evidence>
<organism evidence="3 4">
    <name type="scientific">Desulfovibrio intestinalis</name>
    <dbReference type="NCBI Taxonomy" id="58621"/>
    <lineage>
        <taxon>Bacteria</taxon>
        <taxon>Pseudomonadati</taxon>
        <taxon>Thermodesulfobacteriota</taxon>
        <taxon>Desulfovibrionia</taxon>
        <taxon>Desulfovibrionales</taxon>
        <taxon>Desulfovibrionaceae</taxon>
        <taxon>Desulfovibrio</taxon>
    </lineage>
</organism>
<dbReference type="CDD" id="cd00130">
    <property type="entry name" value="PAS"/>
    <property type="match status" value="1"/>
</dbReference>
<dbReference type="InterPro" id="IPR000014">
    <property type="entry name" value="PAS"/>
</dbReference>
<evidence type="ECO:0000259" key="2">
    <source>
        <dbReference type="PROSITE" id="PS50112"/>
    </source>
</evidence>
<sequence>MRCLPVEVSPHNPVYQQSIHEAWKDFIDGGEIRGRVPDHILDGWLLSRAARIDPMRVPDVPVLERQHLDDLYDEFATLLTAASPVLEMLNSCIQGTGYMAILAAPSGHIIATVGDKDLLDMARTQYNMPGADRSINKVGASAIGMTLERCRPVQIFGYEHYNAGLHSWRCASAPILADASGVLAVLTISGNIASPDIQALAMVTTFANYIGMRVRQQNIEVTGQKLKALLRSAHDSLSYPLLVLDDNGGITHANRHASKLFTSRGLELSGRSATSLVSPSDVQRLQLALSGQRLGHDSLTFLTEHGPQRIACTFSPVELDEGNLVGMALSLNPDSSSAGGRVRNRDGTSSPSP</sequence>
<gene>
    <name evidence="3" type="ORF">HNQ38_001059</name>
</gene>
<dbReference type="SMART" id="SM00091">
    <property type="entry name" value="PAS"/>
    <property type="match status" value="1"/>
</dbReference>
<feature type="domain" description="PAS" evidence="2">
    <location>
        <begin position="226"/>
        <end position="286"/>
    </location>
</feature>
<dbReference type="SUPFAM" id="SSF55785">
    <property type="entry name" value="PYP-like sensor domain (PAS domain)"/>
    <property type="match status" value="1"/>
</dbReference>
<dbReference type="Gene3D" id="3.30.450.40">
    <property type="match status" value="1"/>
</dbReference>
<dbReference type="InterPro" id="IPR029016">
    <property type="entry name" value="GAF-like_dom_sf"/>
</dbReference>